<dbReference type="PANTHER" id="PTHR24220">
    <property type="entry name" value="IMPORT ATP-BINDING PROTEIN"/>
    <property type="match status" value="1"/>
</dbReference>
<comment type="caution">
    <text evidence="2">The sequence shown here is derived from an EMBL/GenBank/DDBJ whole genome shotgun (WGS) entry which is preliminary data.</text>
</comment>
<dbReference type="InterPro" id="IPR015854">
    <property type="entry name" value="ABC_transpr_LolD-like"/>
</dbReference>
<name>A0A0F9A630_9ZZZZ</name>
<dbReference type="GO" id="GO:0005524">
    <property type="term" value="F:ATP binding"/>
    <property type="evidence" value="ECO:0007669"/>
    <property type="project" value="InterPro"/>
</dbReference>
<dbReference type="InterPro" id="IPR027417">
    <property type="entry name" value="P-loop_NTPase"/>
</dbReference>
<organism evidence="2">
    <name type="scientific">marine sediment metagenome</name>
    <dbReference type="NCBI Taxonomy" id="412755"/>
    <lineage>
        <taxon>unclassified sequences</taxon>
        <taxon>metagenomes</taxon>
        <taxon>ecological metagenomes</taxon>
    </lineage>
</organism>
<feature type="non-terminal residue" evidence="2">
    <location>
        <position position="136"/>
    </location>
</feature>
<evidence type="ECO:0000259" key="1">
    <source>
        <dbReference type="Pfam" id="PF00005"/>
    </source>
</evidence>
<dbReference type="AlphaFoldDB" id="A0A0F9A630"/>
<feature type="domain" description="ABC transporter" evidence="1">
    <location>
        <begin position="21"/>
        <end position="132"/>
    </location>
</feature>
<dbReference type="GO" id="GO:0016887">
    <property type="term" value="F:ATP hydrolysis activity"/>
    <property type="evidence" value="ECO:0007669"/>
    <property type="project" value="InterPro"/>
</dbReference>
<dbReference type="Gene3D" id="3.40.50.300">
    <property type="entry name" value="P-loop containing nucleotide triphosphate hydrolases"/>
    <property type="match status" value="1"/>
</dbReference>
<protein>
    <recommendedName>
        <fullName evidence="1">ABC transporter domain-containing protein</fullName>
    </recommendedName>
</protein>
<dbReference type="PANTHER" id="PTHR24220:SF86">
    <property type="entry name" value="ABC TRANSPORTER ABCH.1"/>
    <property type="match status" value="1"/>
</dbReference>
<dbReference type="GO" id="GO:0022857">
    <property type="term" value="F:transmembrane transporter activity"/>
    <property type="evidence" value="ECO:0007669"/>
    <property type="project" value="TreeGrafter"/>
</dbReference>
<accession>A0A0F9A630</accession>
<gene>
    <name evidence="2" type="ORF">LCGC14_2952230</name>
</gene>
<dbReference type="EMBL" id="LAZR01059520">
    <property type="protein sequence ID" value="KKK67621.1"/>
    <property type="molecule type" value="Genomic_DNA"/>
</dbReference>
<proteinExistence type="predicted"/>
<dbReference type="Pfam" id="PF00005">
    <property type="entry name" value="ABC_tran"/>
    <property type="match status" value="1"/>
</dbReference>
<reference evidence="2" key="1">
    <citation type="journal article" date="2015" name="Nature">
        <title>Complex archaea that bridge the gap between prokaryotes and eukaryotes.</title>
        <authorList>
            <person name="Spang A."/>
            <person name="Saw J.H."/>
            <person name="Jorgensen S.L."/>
            <person name="Zaremba-Niedzwiedzka K."/>
            <person name="Martijn J."/>
            <person name="Lind A.E."/>
            <person name="van Eijk R."/>
            <person name="Schleper C."/>
            <person name="Guy L."/>
            <person name="Ettema T.J."/>
        </authorList>
    </citation>
    <scope>NUCLEOTIDE SEQUENCE</scope>
</reference>
<dbReference type="GO" id="GO:0005886">
    <property type="term" value="C:plasma membrane"/>
    <property type="evidence" value="ECO:0007669"/>
    <property type="project" value="TreeGrafter"/>
</dbReference>
<sequence length="136" mass="14839">MIELQDVNKTYLVGESPLRALRDVGLTVQSGEYLSVMGPSGSGKSTPLNMIGLLDRPDSGSYLLDEVHTETLPEEQRAQLRGEQIGFIFQSFHLVNRLTALENVELPMMLAGISLGERRIAALDVLAQVGLEAWSG</sequence>
<evidence type="ECO:0000313" key="2">
    <source>
        <dbReference type="EMBL" id="KKK67621.1"/>
    </source>
</evidence>
<dbReference type="InterPro" id="IPR003439">
    <property type="entry name" value="ABC_transporter-like_ATP-bd"/>
</dbReference>
<dbReference type="SUPFAM" id="SSF52540">
    <property type="entry name" value="P-loop containing nucleoside triphosphate hydrolases"/>
    <property type="match status" value="1"/>
</dbReference>